<dbReference type="InterPro" id="IPR002483">
    <property type="entry name" value="PWI_dom"/>
</dbReference>
<evidence type="ECO:0000313" key="6">
    <source>
        <dbReference type="Proteomes" id="UP001652660"/>
    </source>
</evidence>
<dbReference type="SMART" id="SM00311">
    <property type="entry name" value="PWI"/>
    <property type="match status" value="1"/>
</dbReference>
<dbReference type="InterPro" id="IPR012677">
    <property type="entry name" value="Nucleotide-bd_a/b_plait_sf"/>
</dbReference>
<feature type="compositionally biased region" description="Low complexity" evidence="3">
    <location>
        <begin position="1"/>
        <end position="13"/>
    </location>
</feature>
<feature type="compositionally biased region" description="Polar residues" evidence="3">
    <location>
        <begin position="24"/>
        <end position="48"/>
    </location>
</feature>
<reference evidence="7" key="2">
    <citation type="submission" date="2025-08" db="UniProtKB">
        <authorList>
            <consortium name="RefSeq"/>
        </authorList>
    </citation>
    <scope>IDENTIFICATION</scope>
    <source>
        <tissue evidence="7">Leaves</tissue>
    </source>
</reference>
<dbReference type="PANTHER" id="PTHR47334">
    <property type="entry name" value="SPLICING FACTOR PWI DOMAIN-CONTAINING PROTEIN / RNA RECOGNITION MOTIF (RRM)-CONTAINING PROTEIN"/>
    <property type="match status" value="1"/>
</dbReference>
<evidence type="ECO:0000313" key="7">
    <source>
        <dbReference type="RefSeq" id="XP_027098092.1"/>
    </source>
</evidence>
<reference evidence="6" key="1">
    <citation type="journal article" date="2025" name="Foods">
        <title>Unveiling the Microbial Signatures of Arabica Coffee Cherries: Insights into Ripeness Specific Diversity, Functional Traits, and Implications for Quality and Safety.</title>
        <authorList>
            <consortium name="RefSeq"/>
            <person name="Tenea G.N."/>
            <person name="Cifuentes V."/>
            <person name="Reyes P."/>
            <person name="Cevallos-Vallejos M."/>
        </authorList>
    </citation>
    <scope>NUCLEOTIDE SEQUENCE [LARGE SCALE GENOMIC DNA]</scope>
</reference>
<dbReference type="PANTHER" id="PTHR47334:SF2">
    <property type="entry name" value="RNA-BINDING MOTIF PROTEIN 25"/>
    <property type="match status" value="1"/>
</dbReference>
<protein>
    <submittedName>
        <fullName evidence="7">RNA-binding motif protein 25-like isoform X1</fullName>
    </submittedName>
</protein>
<evidence type="ECO:0000256" key="1">
    <source>
        <dbReference type="ARBA" id="ARBA00022664"/>
    </source>
</evidence>
<dbReference type="InterPro" id="IPR000504">
    <property type="entry name" value="RRM_dom"/>
</dbReference>
<dbReference type="SMART" id="SM00360">
    <property type="entry name" value="RRM"/>
    <property type="match status" value="1"/>
</dbReference>
<feature type="compositionally biased region" description="Basic and acidic residues" evidence="3">
    <location>
        <begin position="492"/>
        <end position="662"/>
    </location>
</feature>
<dbReference type="Gene3D" id="1.20.1390.10">
    <property type="entry name" value="PWI domain"/>
    <property type="match status" value="1"/>
</dbReference>
<feature type="compositionally biased region" description="Pro residues" evidence="3">
    <location>
        <begin position="49"/>
        <end position="66"/>
    </location>
</feature>
<dbReference type="PROSITE" id="PS51025">
    <property type="entry name" value="PWI"/>
    <property type="match status" value="1"/>
</dbReference>
<dbReference type="OrthoDB" id="6275295at2759"/>
<feature type="region of interest" description="Disordered" evidence="3">
    <location>
        <begin position="122"/>
        <end position="141"/>
    </location>
</feature>
<accession>A0A6P6V851</accession>
<feature type="region of interest" description="Disordered" evidence="3">
    <location>
        <begin position="348"/>
        <end position="690"/>
    </location>
</feature>
<dbReference type="InterPro" id="IPR034268">
    <property type="entry name" value="RBM25_RRM"/>
</dbReference>
<dbReference type="InterPro" id="IPR035979">
    <property type="entry name" value="RBD_domain_sf"/>
</dbReference>
<gene>
    <name evidence="7" type="primary">LOC113717555</name>
</gene>
<dbReference type="InterPro" id="IPR036483">
    <property type="entry name" value="PWI_dom_sf"/>
</dbReference>
<feature type="domain" description="RRM" evidence="4">
    <location>
        <begin position="253"/>
        <end position="331"/>
    </location>
</feature>
<keyword evidence="1" id="KW-0507">mRNA processing</keyword>
<dbReference type="Proteomes" id="UP001652660">
    <property type="component" value="Chromosome 11e"/>
</dbReference>
<dbReference type="GO" id="GO:0003723">
    <property type="term" value="F:RNA binding"/>
    <property type="evidence" value="ECO:0007669"/>
    <property type="project" value="UniProtKB-UniRule"/>
</dbReference>
<dbReference type="Gene3D" id="3.30.70.330">
    <property type="match status" value="1"/>
</dbReference>
<organism evidence="6 7">
    <name type="scientific">Coffea arabica</name>
    <name type="common">Arabian coffee</name>
    <dbReference type="NCBI Taxonomy" id="13443"/>
    <lineage>
        <taxon>Eukaryota</taxon>
        <taxon>Viridiplantae</taxon>
        <taxon>Streptophyta</taxon>
        <taxon>Embryophyta</taxon>
        <taxon>Tracheophyta</taxon>
        <taxon>Spermatophyta</taxon>
        <taxon>Magnoliopsida</taxon>
        <taxon>eudicotyledons</taxon>
        <taxon>Gunneridae</taxon>
        <taxon>Pentapetalae</taxon>
        <taxon>asterids</taxon>
        <taxon>lamiids</taxon>
        <taxon>Gentianales</taxon>
        <taxon>Rubiaceae</taxon>
        <taxon>Ixoroideae</taxon>
        <taxon>Gardenieae complex</taxon>
        <taxon>Bertiereae - Coffeeae clade</taxon>
        <taxon>Coffeeae</taxon>
        <taxon>Coffea</taxon>
    </lineage>
</organism>
<feature type="compositionally biased region" description="Basic and acidic residues" evidence="3">
    <location>
        <begin position="414"/>
        <end position="436"/>
    </location>
</feature>
<keyword evidence="2" id="KW-0694">RNA-binding</keyword>
<dbReference type="FunFam" id="1.20.1390.10:FF:000008">
    <property type="entry name" value="RNA Binding Motif protein homolog"/>
    <property type="match status" value="1"/>
</dbReference>
<dbReference type="SUPFAM" id="SSF101233">
    <property type="entry name" value="PWI domain"/>
    <property type="match status" value="1"/>
</dbReference>
<proteinExistence type="predicted"/>
<sequence>MAEPLSSTSAETTTPPPPPAPESNSLQSESVSPNTQLDSSVPKQSSILPPNPNPNPNQTTPPPPPQTSLIAPPSIQPGAVVPPTAPSFRPATTPLPQFSPIPLNPGYQAPVGVPPPGVSALPQFPGMLPPPPPPSVTGAGQVPVASSVPPVIPPLSYAPQGQPIRAPYAPLPNGYPAFPQSAPQGVIPPPGILRYPSPFAPMARPAYPTRPLAAGGVIPPLPRPPVAGPRAPIIPAVVRPAVVPSVASTEKQTTLYVGKIASTVENDFILSLLELCGPVKSWRRPQNPTDGTFKGFGFCEFESAEGVLRAIRLLSKLNIDGQELMLNYNQATRDYLDDFVRKKRESLKNVNETETESSTESTKRGGVLSADKQKDASKPSLESPKSATGDSEKDDNNTKNDENRDASSFGLVTDEDRKGDQEALEKLTGLIEERLKSRPLPPPPPQIAADGSSNSNLEGSARSKDGEMDADTTKADAVEDKYENEMPSESKPSGEQDRSETSSPPPDRERRHDRRSRDRDRELKREKEKELERYEREREQERAKREKEREYRIRDDERRFKAREKEWEAREKEREHWRKREREREKNRAQERKSEIANQERERDDGYSKKRKYRDSEEERRRRQREKEEDMADRLKEEEEVAEAKRMAEEEWKKKEQEEELRLLSGNGRDGSVLPEENNCGSKDKAIEGTSDDDLVVNNGIVLGDGTVQNGIADLSLMASLSTNDARQNSNAPSRKLGFGLQGSGKRTTVPSVFDQDEDEDMHKEKKMRPLVPIDYSTEEQLAIHSLVSEAPPPSNLAVATESGRRISNNNSKDEKPDLEKEKCRRSHDRSSQRDRDRNGDDFTRTREESRKESLDRDRVREPGLDKVKAPDNQKLLDAKQLIDMIPKTKDELFSYGINWATYDKNALHERMKPWISKKITEFLGEEEPSLVEYIMSSTREHVEATEMLNRLQAILDEEAEMFVLKMWRMLIFEIKRVETGLALRSRT</sequence>
<dbReference type="GO" id="GO:0006397">
    <property type="term" value="P:mRNA processing"/>
    <property type="evidence" value="ECO:0007669"/>
    <property type="project" value="UniProtKB-KW"/>
</dbReference>
<feature type="compositionally biased region" description="Polar residues" evidence="3">
    <location>
        <begin position="723"/>
        <end position="733"/>
    </location>
</feature>
<dbReference type="CDD" id="cd12446">
    <property type="entry name" value="RRM_RBM25"/>
    <property type="match status" value="1"/>
</dbReference>
<feature type="compositionally biased region" description="Basic and acidic residues" evidence="3">
    <location>
        <begin position="390"/>
        <end position="405"/>
    </location>
</feature>
<dbReference type="AlphaFoldDB" id="A0A6P6V851"/>
<feature type="compositionally biased region" description="Basic and acidic residues" evidence="3">
    <location>
        <begin position="812"/>
        <end position="872"/>
    </location>
</feature>
<dbReference type="PROSITE" id="PS50102">
    <property type="entry name" value="RRM"/>
    <property type="match status" value="1"/>
</dbReference>
<feature type="region of interest" description="Disordered" evidence="3">
    <location>
        <begin position="723"/>
        <end position="772"/>
    </location>
</feature>
<evidence type="ECO:0000256" key="3">
    <source>
        <dbReference type="SAM" id="MobiDB-lite"/>
    </source>
</evidence>
<feature type="domain" description="PWI" evidence="5">
    <location>
        <begin position="891"/>
        <end position="988"/>
    </location>
</feature>
<feature type="region of interest" description="Disordered" evidence="3">
    <location>
        <begin position="787"/>
        <end position="872"/>
    </location>
</feature>
<feature type="region of interest" description="Disordered" evidence="3">
    <location>
        <begin position="1"/>
        <end position="101"/>
    </location>
</feature>
<name>A0A6P6V851_COFAR</name>
<dbReference type="SUPFAM" id="SSF54928">
    <property type="entry name" value="RNA-binding domain, RBD"/>
    <property type="match status" value="1"/>
</dbReference>
<evidence type="ECO:0000259" key="4">
    <source>
        <dbReference type="PROSITE" id="PS50102"/>
    </source>
</evidence>
<dbReference type="GeneID" id="113717555"/>
<dbReference type="Pfam" id="PF01480">
    <property type="entry name" value="PWI"/>
    <property type="match status" value="1"/>
</dbReference>
<dbReference type="RefSeq" id="XP_027098092.1">
    <property type="nucleotide sequence ID" value="XM_027242291.2"/>
</dbReference>
<feature type="compositionally biased region" description="Basic and acidic residues" evidence="3">
    <location>
        <begin position="461"/>
        <end position="484"/>
    </location>
</feature>
<dbReference type="Pfam" id="PF00076">
    <property type="entry name" value="RRM_1"/>
    <property type="match status" value="1"/>
</dbReference>
<evidence type="ECO:0000259" key="5">
    <source>
        <dbReference type="PROSITE" id="PS51025"/>
    </source>
</evidence>
<evidence type="ECO:0000256" key="2">
    <source>
        <dbReference type="PROSITE-ProRule" id="PRU00176"/>
    </source>
</evidence>
<keyword evidence="6" id="KW-1185">Reference proteome</keyword>
<dbReference type="InterPro" id="IPR053294">
    <property type="entry name" value="RBM_PWI_domain"/>
</dbReference>